<dbReference type="InterPro" id="IPR002048">
    <property type="entry name" value="EF_hand_dom"/>
</dbReference>
<dbReference type="CDD" id="cd00051">
    <property type="entry name" value="EFh"/>
    <property type="match status" value="1"/>
</dbReference>
<feature type="region of interest" description="Disordered" evidence="4">
    <location>
        <begin position="348"/>
        <end position="432"/>
    </location>
</feature>
<dbReference type="SMART" id="SM00175">
    <property type="entry name" value="RAB"/>
    <property type="match status" value="1"/>
</dbReference>
<feature type="transmembrane region" description="Helical" evidence="5">
    <location>
        <begin position="591"/>
        <end position="612"/>
    </location>
</feature>
<accession>A0A444U490</accession>
<protein>
    <submittedName>
        <fullName evidence="7">EF-hand calcium-binding domain-containing protein 4A</fullName>
    </submittedName>
</protein>
<dbReference type="InterPro" id="IPR001806">
    <property type="entry name" value="Small_GTPase"/>
</dbReference>
<dbReference type="SMART" id="SM00054">
    <property type="entry name" value="EFh"/>
    <property type="match status" value="2"/>
</dbReference>
<evidence type="ECO:0000256" key="2">
    <source>
        <dbReference type="ARBA" id="ARBA00023134"/>
    </source>
</evidence>
<dbReference type="PANTHER" id="PTHR47977">
    <property type="entry name" value="RAS-RELATED PROTEIN RAB"/>
    <property type="match status" value="1"/>
</dbReference>
<evidence type="ECO:0000256" key="5">
    <source>
        <dbReference type="SAM" id="Phobius"/>
    </source>
</evidence>
<dbReference type="InterPro" id="IPR027417">
    <property type="entry name" value="P-loop_NTPase"/>
</dbReference>
<reference evidence="7 8" key="1">
    <citation type="submission" date="2019-01" db="EMBL/GenBank/DDBJ databases">
        <title>Draft Genome and Complete Hox-Cluster Characterization of the Sterlet Sturgeon (Acipenser ruthenus).</title>
        <authorList>
            <person name="Wei Q."/>
        </authorList>
    </citation>
    <scope>NUCLEOTIDE SEQUENCE [LARGE SCALE GENOMIC DNA]</scope>
    <source>
        <strain evidence="7">WHYD16114868_AA</strain>
        <tissue evidence="7">Blood</tissue>
    </source>
</reference>
<evidence type="ECO:0000259" key="6">
    <source>
        <dbReference type="PROSITE" id="PS50222"/>
    </source>
</evidence>
<dbReference type="GO" id="GO:0005509">
    <property type="term" value="F:calcium ion binding"/>
    <property type="evidence" value="ECO:0007669"/>
    <property type="project" value="InterPro"/>
</dbReference>
<dbReference type="EMBL" id="SCEB01215347">
    <property type="protein sequence ID" value="RXM30033.1"/>
    <property type="molecule type" value="Genomic_DNA"/>
</dbReference>
<keyword evidence="8" id="KW-1185">Reference proteome</keyword>
<dbReference type="GO" id="GO:0003924">
    <property type="term" value="F:GTPase activity"/>
    <property type="evidence" value="ECO:0007669"/>
    <property type="project" value="InterPro"/>
</dbReference>
<dbReference type="Pfam" id="PF00071">
    <property type="entry name" value="Ras"/>
    <property type="match status" value="2"/>
</dbReference>
<feature type="coiled-coil region" evidence="3">
    <location>
        <begin position="238"/>
        <end position="286"/>
    </location>
</feature>
<dbReference type="PROSITE" id="PS51419">
    <property type="entry name" value="RAB"/>
    <property type="match status" value="1"/>
</dbReference>
<dbReference type="SMART" id="SM00174">
    <property type="entry name" value="RHO"/>
    <property type="match status" value="1"/>
</dbReference>
<keyword evidence="3" id="KW-0175">Coiled coil</keyword>
<dbReference type="AlphaFoldDB" id="A0A444U490"/>
<organism evidence="7 8">
    <name type="scientific">Acipenser ruthenus</name>
    <name type="common">Sterlet sturgeon</name>
    <dbReference type="NCBI Taxonomy" id="7906"/>
    <lineage>
        <taxon>Eukaryota</taxon>
        <taxon>Metazoa</taxon>
        <taxon>Chordata</taxon>
        <taxon>Craniata</taxon>
        <taxon>Vertebrata</taxon>
        <taxon>Euteleostomi</taxon>
        <taxon>Actinopterygii</taxon>
        <taxon>Chondrostei</taxon>
        <taxon>Acipenseriformes</taxon>
        <taxon>Acipenseridae</taxon>
        <taxon>Acipenser</taxon>
    </lineage>
</organism>
<dbReference type="SUPFAM" id="SSF52540">
    <property type="entry name" value="P-loop containing nucleoside triphosphate hydrolases"/>
    <property type="match status" value="1"/>
</dbReference>
<dbReference type="InterPro" id="IPR011992">
    <property type="entry name" value="EF-hand-dom_pair"/>
</dbReference>
<dbReference type="Gene3D" id="1.10.238.10">
    <property type="entry name" value="EF-hand"/>
    <property type="match status" value="1"/>
</dbReference>
<feature type="domain" description="EF-hand" evidence="6">
    <location>
        <begin position="34"/>
        <end position="69"/>
    </location>
</feature>
<gene>
    <name evidence="7" type="ORF">EOD39_8219</name>
</gene>
<dbReference type="PRINTS" id="PR00449">
    <property type="entry name" value="RASTRNSFRMNG"/>
</dbReference>
<keyword evidence="5" id="KW-1133">Transmembrane helix</keyword>
<dbReference type="Pfam" id="PF13499">
    <property type="entry name" value="EF-hand_7"/>
    <property type="match status" value="1"/>
</dbReference>
<dbReference type="PROSITE" id="PS50222">
    <property type="entry name" value="EF_HAND_2"/>
    <property type="match status" value="1"/>
</dbReference>
<evidence type="ECO:0000256" key="4">
    <source>
        <dbReference type="SAM" id="MobiDB-lite"/>
    </source>
</evidence>
<dbReference type="Proteomes" id="UP000289886">
    <property type="component" value="Unassembled WGS sequence"/>
</dbReference>
<comment type="caution">
    <text evidence="7">The sequence shown here is derived from an EMBL/GenBank/DDBJ whole genome shotgun (WGS) entry which is preliminary data.</text>
</comment>
<name>A0A444U490_ACIRT</name>
<evidence type="ECO:0000313" key="8">
    <source>
        <dbReference type="Proteomes" id="UP000289886"/>
    </source>
</evidence>
<evidence type="ECO:0000256" key="1">
    <source>
        <dbReference type="ARBA" id="ARBA00022741"/>
    </source>
</evidence>
<keyword evidence="5" id="KW-0472">Membrane</keyword>
<evidence type="ECO:0000313" key="7">
    <source>
        <dbReference type="EMBL" id="RXM30033.1"/>
    </source>
</evidence>
<dbReference type="SUPFAM" id="SSF47473">
    <property type="entry name" value="EF-hand"/>
    <property type="match status" value="1"/>
</dbReference>
<evidence type="ECO:0000256" key="3">
    <source>
        <dbReference type="SAM" id="Coils"/>
    </source>
</evidence>
<proteinExistence type="predicted"/>
<keyword evidence="2" id="KW-0342">GTP-binding</keyword>
<sequence>MLEKARDLFQLCDKEEKGFITKRDMQRLQNELPLTPEQLEDVFDSLDQDVNGYLTPMEFSMGLGRFIGVEVLPEPEGSDSSVLEDTFVSGGWEGDLSLLEDSEERRFCVMMQQLGATQVFQDQSEVRELWARLHRDRPELLSDFEALLSKVSTHIQEVHLEKNSMEQALRREVRYLYEEMEHQITIEKDRLLNQDSLRQSDKSLQLQRELGTKERELEGIVGRQRQLESQLHELSYEQVETQVQNERLRHTNKDLQDQLERSTRELETARHHLRQLQEEATREERQKDSKWIEQSCSKWTAMTLRMSGSGFSSCQLCVWSGKGHSTLPGKKPLLKKGSVIGKYFMEDKPIKRQLSPPNLASPPPEEVTAEPNRKNSKQLSPPNLASPPPEEVTAEPNRKNSKYATNQRAEEADGCVEEEGQRQEDDCSPSPLPPERVFKVVLVGNSGVGKSSFIHRFCQGCFLSEISATVGEESERGHDPCRPAAVGHGWPGEADGILVMYDVTQEHSFTSVRNWMISVQEGVEDSAVIFLLGNKTDVAGPQGREVTTEEGLRLAQEYQAVFYECSAKAGYNITQPMMHMARYGSHTRTCLPAILCVSVCLCVCLCVSVCVYV</sequence>
<dbReference type="InterPro" id="IPR050227">
    <property type="entry name" value="Rab"/>
</dbReference>
<dbReference type="GO" id="GO:0005525">
    <property type="term" value="F:GTP binding"/>
    <property type="evidence" value="ECO:0007669"/>
    <property type="project" value="UniProtKB-KW"/>
</dbReference>
<dbReference type="Gene3D" id="3.40.50.300">
    <property type="entry name" value="P-loop containing nucleotide triphosphate hydrolases"/>
    <property type="match status" value="2"/>
</dbReference>
<dbReference type="CDD" id="cd00154">
    <property type="entry name" value="Rab"/>
    <property type="match status" value="1"/>
</dbReference>
<keyword evidence="5" id="KW-0812">Transmembrane</keyword>
<keyword evidence="1" id="KW-0547">Nucleotide-binding</keyword>
<dbReference type="SMART" id="SM00173">
    <property type="entry name" value="RAS"/>
    <property type="match status" value="1"/>
</dbReference>